<dbReference type="STRING" id="1353528.DT23_15840"/>
<dbReference type="OrthoDB" id="9815199at2"/>
<organism evidence="2 3">
    <name type="scientific">Thioclava indica</name>
    <dbReference type="NCBI Taxonomy" id="1353528"/>
    <lineage>
        <taxon>Bacteria</taxon>
        <taxon>Pseudomonadati</taxon>
        <taxon>Pseudomonadota</taxon>
        <taxon>Alphaproteobacteria</taxon>
        <taxon>Rhodobacterales</taxon>
        <taxon>Paracoccaceae</taxon>
        <taxon>Thioclava</taxon>
    </lineage>
</organism>
<keyword evidence="1" id="KW-0812">Transmembrane</keyword>
<dbReference type="Proteomes" id="UP000027471">
    <property type="component" value="Unassembled WGS sequence"/>
</dbReference>
<keyword evidence="1" id="KW-0472">Membrane</keyword>
<comment type="caution">
    <text evidence="2">The sequence shown here is derived from an EMBL/GenBank/DDBJ whole genome shotgun (WGS) entry which is preliminary data.</text>
</comment>
<dbReference type="AlphaFoldDB" id="A0A074JTW9"/>
<name>A0A074JTW9_9RHOB</name>
<feature type="transmembrane region" description="Helical" evidence="1">
    <location>
        <begin position="44"/>
        <end position="63"/>
    </location>
</feature>
<dbReference type="InterPro" id="IPR019201">
    <property type="entry name" value="DUF2065"/>
</dbReference>
<keyword evidence="1" id="KW-1133">Transmembrane helix</keyword>
<evidence type="ECO:0000256" key="1">
    <source>
        <dbReference type="SAM" id="Phobius"/>
    </source>
</evidence>
<dbReference type="eggNOG" id="COG3242">
    <property type="taxonomic scope" value="Bacteria"/>
</dbReference>
<evidence type="ECO:0000313" key="2">
    <source>
        <dbReference type="EMBL" id="KEO59068.1"/>
    </source>
</evidence>
<sequence length="66" mass="7143">MIWLLTGLGLVLVIEGLALALAPSRIEEALEFLRALGPARRRVLGLITLAFGVAILWLLRAFGIGF</sequence>
<evidence type="ECO:0008006" key="4">
    <source>
        <dbReference type="Google" id="ProtNLM"/>
    </source>
</evidence>
<accession>A0A074JTW9</accession>
<reference evidence="2 3" key="1">
    <citation type="journal article" date="2015" name="Antonie Van Leeuwenhoek">
        <title>Thioclava indica sp. nov., isolated from surface seawater of the Indian Ocean.</title>
        <authorList>
            <person name="Liu Y."/>
            <person name="Lai Q."/>
            <person name="Du J."/>
            <person name="Xu H."/>
            <person name="Jiang L."/>
            <person name="Shao Z."/>
        </authorList>
    </citation>
    <scope>NUCLEOTIDE SEQUENCE [LARGE SCALE GENOMIC DNA]</scope>
    <source>
        <strain evidence="2 3">DT23-4</strain>
    </source>
</reference>
<dbReference type="RefSeq" id="WP_038131206.1">
    <property type="nucleotide sequence ID" value="NZ_AUNB01000030.1"/>
</dbReference>
<keyword evidence="3" id="KW-1185">Reference proteome</keyword>
<dbReference type="EMBL" id="AUNB01000030">
    <property type="protein sequence ID" value="KEO59068.1"/>
    <property type="molecule type" value="Genomic_DNA"/>
</dbReference>
<protein>
    <recommendedName>
        <fullName evidence="4">DUF2065 domain-containing protein</fullName>
    </recommendedName>
</protein>
<dbReference type="Pfam" id="PF09838">
    <property type="entry name" value="DUF2065"/>
    <property type="match status" value="1"/>
</dbReference>
<proteinExistence type="predicted"/>
<evidence type="ECO:0000313" key="3">
    <source>
        <dbReference type="Proteomes" id="UP000027471"/>
    </source>
</evidence>
<gene>
    <name evidence="2" type="ORF">DT23_15840</name>
</gene>